<comment type="caution">
    <text evidence="1">The sequence shown here is derived from an EMBL/GenBank/DDBJ whole genome shotgun (WGS) entry which is preliminary data.</text>
</comment>
<gene>
    <name evidence="1" type="ORF">CR513_30724</name>
</gene>
<evidence type="ECO:0000313" key="1">
    <source>
        <dbReference type="EMBL" id="RDX87767.1"/>
    </source>
</evidence>
<accession>A0A371GB34</accession>
<name>A0A371GB34_MUCPR</name>
<organism evidence="1 2">
    <name type="scientific">Mucuna pruriens</name>
    <name type="common">Velvet bean</name>
    <name type="synonym">Dolichos pruriens</name>
    <dbReference type="NCBI Taxonomy" id="157652"/>
    <lineage>
        <taxon>Eukaryota</taxon>
        <taxon>Viridiplantae</taxon>
        <taxon>Streptophyta</taxon>
        <taxon>Embryophyta</taxon>
        <taxon>Tracheophyta</taxon>
        <taxon>Spermatophyta</taxon>
        <taxon>Magnoliopsida</taxon>
        <taxon>eudicotyledons</taxon>
        <taxon>Gunneridae</taxon>
        <taxon>Pentapetalae</taxon>
        <taxon>rosids</taxon>
        <taxon>fabids</taxon>
        <taxon>Fabales</taxon>
        <taxon>Fabaceae</taxon>
        <taxon>Papilionoideae</taxon>
        <taxon>50 kb inversion clade</taxon>
        <taxon>NPAAA clade</taxon>
        <taxon>indigoferoid/millettioid clade</taxon>
        <taxon>Phaseoleae</taxon>
        <taxon>Mucuna</taxon>
    </lineage>
</organism>
<reference evidence="1" key="1">
    <citation type="submission" date="2018-05" db="EMBL/GenBank/DDBJ databases">
        <title>Draft genome of Mucuna pruriens seed.</title>
        <authorList>
            <person name="Nnadi N.E."/>
            <person name="Vos R."/>
            <person name="Hasami M.H."/>
            <person name="Devisetty U.K."/>
            <person name="Aguiy J.C."/>
        </authorList>
    </citation>
    <scope>NUCLEOTIDE SEQUENCE [LARGE SCALE GENOMIC DNA]</scope>
    <source>
        <strain evidence="1">JCA_2017</strain>
    </source>
</reference>
<proteinExistence type="predicted"/>
<dbReference type="EMBL" id="QJKJ01006132">
    <property type="protein sequence ID" value="RDX87767.1"/>
    <property type="molecule type" value="Genomic_DNA"/>
</dbReference>
<dbReference type="AlphaFoldDB" id="A0A371GB34"/>
<protein>
    <submittedName>
        <fullName evidence="1">Uncharacterized protein</fullName>
    </submittedName>
</protein>
<feature type="non-terminal residue" evidence="1">
    <location>
        <position position="1"/>
    </location>
</feature>
<keyword evidence="2" id="KW-1185">Reference proteome</keyword>
<sequence length="60" mass="7076">MKNCLIAWKGQFCQGDHIKLANICLKWYLSKVSYIYEDHLNAAKRKENCLSNAKNNQERM</sequence>
<evidence type="ECO:0000313" key="2">
    <source>
        <dbReference type="Proteomes" id="UP000257109"/>
    </source>
</evidence>
<dbReference type="Proteomes" id="UP000257109">
    <property type="component" value="Unassembled WGS sequence"/>
</dbReference>